<dbReference type="RefSeq" id="WP_199025179.1">
    <property type="nucleotide sequence ID" value="NZ_JAELVR010000008.1"/>
</dbReference>
<name>A0A8J7LZU0_9RHOB</name>
<dbReference type="InterPro" id="IPR035437">
    <property type="entry name" value="SNase_OB-fold_sf"/>
</dbReference>
<dbReference type="Proteomes" id="UP000619079">
    <property type="component" value="Unassembled WGS sequence"/>
</dbReference>
<evidence type="ECO:0000313" key="2">
    <source>
        <dbReference type="EMBL" id="MBJ6372296.1"/>
    </source>
</evidence>
<feature type="chain" id="PRO_5035198179" evidence="1">
    <location>
        <begin position="23"/>
        <end position="177"/>
    </location>
</feature>
<keyword evidence="3" id="KW-1185">Reference proteome</keyword>
<protein>
    <submittedName>
        <fullName evidence="2">Uncharacterized protein</fullName>
    </submittedName>
</protein>
<proteinExistence type="predicted"/>
<evidence type="ECO:0000313" key="3">
    <source>
        <dbReference type="Proteomes" id="UP000619079"/>
    </source>
</evidence>
<gene>
    <name evidence="2" type="ORF">JF290_12235</name>
</gene>
<dbReference type="SUPFAM" id="SSF50199">
    <property type="entry name" value="Staphylococcal nuclease"/>
    <property type="match status" value="1"/>
</dbReference>
<evidence type="ECO:0000256" key="1">
    <source>
        <dbReference type="SAM" id="SignalP"/>
    </source>
</evidence>
<dbReference type="EMBL" id="JAELVR010000008">
    <property type="protein sequence ID" value="MBJ6372296.1"/>
    <property type="molecule type" value="Genomic_DNA"/>
</dbReference>
<organism evidence="2 3">
    <name type="scientific">Sedimentitalea arenosa</name>
    <dbReference type="NCBI Taxonomy" id="2798803"/>
    <lineage>
        <taxon>Bacteria</taxon>
        <taxon>Pseudomonadati</taxon>
        <taxon>Pseudomonadota</taxon>
        <taxon>Alphaproteobacteria</taxon>
        <taxon>Rhodobacterales</taxon>
        <taxon>Paracoccaceae</taxon>
        <taxon>Sedimentitalea</taxon>
    </lineage>
</organism>
<sequence length="177" mass="18952">MTPRAALLALGFGLIAALPAAAADPSASAEANQPRIWIALSGDRLELDGQRARLRGVRCARPDTDEGRAAKALLNTFLRAGHVRCALRGGLADCTVNGRDINAEMRKVPGCTATDDPRPQDQDQLAGTVLERRICPADPDLPWRVPTGLGPMTEQLRLLLYSLHLEWRAESGGPCGP</sequence>
<reference evidence="2" key="1">
    <citation type="submission" date="2020-12" db="EMBL/GenBank/DDBJ databases">
        <title>Sedimentitalea sp. nov., isolated from sand in Incheon.</title>
        <authorList>
            <person name="Kim W."/>
        </authorList>
    </citation>
    <scope>NUCLEOTIDE SEQUENCE</scope>
    <source>
        <strain evidence="2">CAU 1593</strain>
    </source>
</reference>
<keyword evidence="1" id="KW-0732">Signal</keyword>
<comment type="caution">
    <text evidence="2">The sequence shown here is derived from an EMBL/GenBank/DDBJ whole genome shotgun (WGS) entry which is preliminary data.</text>
</comment>
<accession>A0A8J7LZU0</accession>
<dbReference type="AlphaFoldDB" id="A0A8J7LZU0"/>
<feature type="signal peptide" evidence="1">
    <location>
        <begin position="1"/>
        <end position="22"/>
    </location>
</feature>